<keyword evidence="5 12" id="KW-0418">Kinase</keyword>
<organism evidence="12">
    <name type="scientific">Woronichinia naegeliana WA131</name>
    <dbReference type="NCBI Taxonomy" id="2824559"/>
    <lineage>
        <taxon>Bacteria</taxon>
        <taxon>Bacillati</taxon>
        <taxon>Cyanobacteriota</taxon>
        <taxon>Cyanophyceae</taxon>
        <taxon>Synechococcales</taxon>
        <taxon>Coelosphaeriaceae</taxon>
        <taxon>Woronichinia</taxon>
    </lineage>
</organism>
<evidence type="ECO:0000256" key="1">
    <source>
        <dbReference type="ARBA" id="ARBA00000085"/>
    </source>
</evidence>
<dbReference type="Pfam" id="PF01584">
    <property type="entry name" value="CheW"/>
    <property type="match status" value="1"/>
</dbReference>
<evidence type="ECO:0000259" key="10">
    <source>
        <dbReference type="PROSITE" id="PS50110"/>
    </source>
</evidence>
<keyword evidence="4" id="KW-0808">Transferase</keyword>
<dbReference type="InterPro" id="IPR004105">
    <property type="entry name" value="CheA-like_dim"/>
</dbReference>
<dbReference type="InterPro" id="IPR001789">
    <property type="entry name" value="Sig_transdc_resp-reg_receiver"/>
</dbReference>
<evidence type="ECO:0000256" key="3">
    <source>
        <dbReference type="ARBA" id="ARBA00022553"/>
    </source>
</evidence>
<dbReference type="KEGG" id="wna:KA717_00055"/>
<dbReference type="SUPFAM" id="SSF47226">
    <property type="entry name" value="Histidine-containing phosphotransfer domain, HPT domain"/>
    <property type="match status" value="1"/>
</dbReference>
<evidence type="ECO:0000256" key="2">
    <source>
        <dbReference type="ARBA" id="ARBA00012438"/>
    </source>
</evidence>
<dbReference type="Gene3D" id="3.40.50.2300">
    <property type="match status" value="1"/>
</dbReference>
<dbReference type="Gene3D" id="3.30.565.10">
    <property type="entry name" value="Histidine kinase-like ATPase, C-terminal domain"/>
    <property type="match status" value="1"/>
</dbReference>
<dbReference type="GO" id="GO:0006935">
    <property type="term" value="P:chemotaxis"/>
    <property type="evidence" value="ECO:0007669"/>
    <property type="project" value="InterPro"/>
</dbReference>
<dbReference type="InterPro" id="IPR005467">
    <property type="entry name" value="His_kinase_dom"/>
</dbReference>
<feature type="domain" description="Histidine kinase" evidence="9">
    <location>
        <begin position="423"/>
        <end position="662"/>
    </location>
</feature>
<dbReference type="InterPro" id="IPR008207">
    <property type="entry name" value="Sig_transdc_His_kin_Hpt_dom"/>
</dbReference>
<evidence type="ECO:0000259" key="9">
    <source>
        <dbReference type="PROSITE" id="PS50109"/>
    </source>
</evidence>
<feature type="domain" description="HPt" evidence="11">
    <location>
        <begin position="15"/>
        <end position="121"/>
    </location>
</feature>
<dbReference type="InterPro" id="IPR036890">
    <property type="entry name" value="HATPase_C_sf"/>
</dbReference>
<dbReference type="Pfam" id="PF00072">
    <property type="entry name" value="Response_reg"/>
    <property type="match status" value="1"/>
</dbReference>
<keyword evidence="3 8" id="KW-0597">Phosphoprotein</keyword>
<evidence type="ECO:0000259" key="11">
    <source>
        <dbReference type="PROSITE" id="PS50894"/>
    </source>
</evidence>
<evidence type="ECO:0000256" key="6">
    <source>
        <dbReference type="ARBA" id="ARBA00023012"/>
    </source>
</evidence>
<dbReference type="FunFam" id="3.30.565.10:FF:000016">
    <property type="entry name" value="Chemotaxis protein CheA, putative"/>
    <property type="match status" value="1"/>
</dbReference>
<name>A0A977PWQ8_9CYAN</name>
<dbReference type="SMART" id="SM01231">
    <property type="entry name" value="H-kinase_dim"/>
    <property type="match status" value="1"/>
</dbReference>
<sequence length="941" mass="104481">MLDAATLEAITQEARQAFLDEDAPECLSLLTTGLQQLEGALLNASAGTLRLIYKDLSRAAHSLKGGAGMAALPTLQQLCHGMEDLFDALEKGQGSDTATALGLLSLATEEVQNLIDLAMTGQIDSGDGPPPEIAVALAEFLTTCTSPGEEDMNIGEVSDFIKTALSLELEACLERVEKVLVPNTNPGLLKERFKVLAEECTLLGQALSCPWLEQVITHSHQIQSQGILSLAELTPLAIAELRRLRFQFLAGQEPSLSVEFQNLLFHSEGMLEPVEGIPTIAESPRTVPLKTMLPADQPLIPVFSRPVSTPSEITETLSPIPNPESVIGRQNLRIPLERVTRMSNTISELLINHERLLIYDKQLRQASRNLKQRSQQLVPIREQVESLYDELTFSEQTSSSSSIKTNRLSELAEFDALEFDSYTSVHTILQRFQELMVQVQEIQEDIDLVERDLQETLIHVRQSLDSLDGDLTQSRLVPFGALAKSFIQPLEKLSQRHQKSVRLEIAGETILVELVILEQLRTPLTHLIRNAFDHGLEFPKERQALGKNKEGTITLAASIASNQVMLTITDDGRGVNLAKIRQRAIALGLISENDTVENSREKLLDCIFSPGFSTVTNVSELSGRGLGLDIVTHLVESLRGTIRLETQEGKGSRFIIRIPLTLNILSVLLVRSQQKVLALPSQSVLRMLPLGDFPLTDGFIEWENQRLLVHSLHELLSYSPLHRLESKQVQPNNVGLMVVVNGQNAVIAIEEVIDERPLVVKALDPITPLPAFLTGCAVLGTGEVVPILIPENFDSLWQQQTSNETRNPPHPDPDSRNHQRSILIIDDSITVRRTLQRILTRSGYEIIQCRDGKEAWELLNRQNESIDLAICDLEMPNMDGFSLLQLIRTHAVWKSLPVVVLTSRENDLHRQRAMGLGANNYLTKPFQPNKLLELVGTFIKD</sequence>
<dbReference type="InterPro" id="IPR011006">
    <property type="entry name" value="CheY-like_superfamily"/>
</dbReference>
<feature type="modified residue" description="4-aspartylphosphate" evidence="8">
    <location>
        <position position="872"/>
    </location>
</feature>
<gene>
    <name evidence="12" type="ORF">KA717_00055</name>
</gene>
<evidence type="ECO:0000256" key="8">
    <source>
        <dbReference type="PROSITE-ProRule" id="PRU00169"/>
    </source>
</evidence>
<comment type="catalytic activity">
    <reaction evidence="1">
        <text>ATP + protein L-histidine = ADP + protein N-phospho-L-histidine.</text>
        <dbReference type="EC" id="2.7.13.3"/>
    </reaction>
</comment>
<proteinExistence type="predicted"/>
<evidence type="ECO:0000313" key="12">
    <source>
        <dbReference type="EMBL" id="UXE61468.1"/>
    </source>
</evidence>
<dbReference type="GO" id="GO:0000155">
    <property type="term" value="F:phosphorelay sensor kinase activity"/>
    <property type="evidence" value="ECO:0007669"/>
    <property type="project" value="InterPro"/>
</dbReference>
<dbReference type="PRINTS" id="PR00344">
    <property type="entry name" value="BCTRLSENSOR"/>
</dbReference>
<dbReference type="SMART" id="SM00260">
    <property type="entry name" value="CheW"/>
    <property type="match status" value="1"/>
</dbReference>
<dbReference type="InterPro" id="IPR036641">
    <property type="entry name" value="HPT_dom_sf"/>
</dbReference>
<dbReference type="Pfam" id="PF02518">
    <property type="entry name" value="HATPase_c"/>
    <property type="match status" value="1"/>
</dbReference>
<dbReference type="PROSITE" id="PS50894">
    <property type="entry name" value="HPT"/>
    <property type="match status" value="1"/>
</dbReference>
<dbReference type="InterPro" id="IPR004358">
    <property type="entry name" value="Sig_transdc_His_kin-like_C"/>
</dbReference>
<dbReference type="SMART" id="SM00073">
    <property type="entry name" value="HPT"/>
    <property type="match status" value="1"/>
</dbReference>
<dbReference type="SUPFAM" id="SSF52172">
    <property type="entry name" value="CheY-like"/>
    <property type="match status" value="1"/>
</dbReference>
<dbReference type="AlphaFoldDB" id="A0A977PWQ8"/>
<evidence type="ECO:0000256" key="5">
    <source>
        <dbReference type="ARBA" id="ARBA00022777"/>
    </source>
</evidence>
<dbReference type="SUPFAM" id="SSF50341">
    <property type="entry name" value="CheW-like"/>
    <property type="match status" value="1"/>
</dbReference>
<dbReference type="PANTHER" id="PTHR43395">
    <property type="entry name" value="SENSOR HISTIDINE KINASE CHEA"/>
    <property type="match status" value="1"/>
</dbReference>
<evidence type="ECO:0000256" key="4">
    <source>
        <dbReference type="ARBA" id="ARBA00022679"/>
    </source>
</evidence>
<feature type="domain" description="Response regulatory" evidence="10">
    <location>
        <begin position="821"/>
        <end position="939"/>
    </location>
</feature>
<dbReference type="EC" id="2.7.13.3" evidence="2"/>
<dbReference type="Proteomes" id="UP001065613">
    <property type="component" value="Chromosome"/>
</dbReference>
<dbReference type="PROSITE" id="PS50109">
    <property type="entry name" value="HIS_KIN"/>
    <property type="match status" value="1"/>
</dbReference>
<reference evidence="12" key="1">
    <citation type="submission" date="2021-04" db="EMBL/GenBank/DDBJ databases">
        <title>Genome sequence of Woronichinia naegeliana from Washington state freshwater lake bloom.</title>
        <authorList>
            <person name="Dreher T.W."/>
        </authorList>
    </citation>
    <scope>NUCLEOTIDE SEQUENCE</scope>
    <source>
        <strain evidence="12">WA131</strain>
    </source>
</reference>
<feature type="modified residue" description="Phosphohistidine" evidence="7">
    <location>
        <position position="61"/>
    </location>
</feature>
<dbReference type="GO" id="GO:0005737">
    <property type="term" value="C:cytoplasm"/>
    <property type="evidence" value="ECO:0007669"/>
    <property type="project" value="InterPro"/>
</dbReference>
<dbReference type="SMART" id="SM00448">
    <property type="entry name" value="REC"/>
    <property type="match status" value="1"/>
</dbReference>
<dbReference type="Pfam" id="PF01627">
    <property type="entry name" value="Hpt"/>
    <property type="match status" value="1"/>
</dbReference>
<dbReference type="SMART" id="SM00387">
    <property type="entry name" value="HATPase_c"/>
    <property type="match status" value="1"/>
</dbReference>
<dbReference type="SUPFAM" id="SSF55874">
    <property type="entry name" value="ATPase domain of HSP90 chaperone/DNA topoisomerase II/histidine kinase"/>
    <property type="match status" value="1"/>
</dbReference>
<dbReference type="PROSITE" id="PS50110">
    <property type="entry name" value="RESPONSE_REGULATORY"/>
    <property type="match status" value="1"/>
</dbReference>
<dbReference type="Gene3D" id="2.30.30.40">
    <property type="entry name" value="SH3 Domains"/>
    <property type="match status" value="1"/>
</dbReference>
<dbReference type="PANTHER" id="PTHR43395:SF1">
    <property type="entry name" value="CHEMOTAXIS PROTEIN CHEA"/>
    <property type="match status" value="1"/>
</dbReference>
<dbReference type="InterPro" id="IPR002545">
    <property type="entry name" value="CheW-lke_dom"/>
</dbReference>
<dbReference type="InterPro" id="IPR003594">
    <property type="entry name" value="HATPase_dom"/>
</dbReference>
<accession>A0A977PWQ8</accession>
<dbReference type="EMBL" id="CP073041">
    <property type="protein sequence ID" value="UXE61468.1"/>
    <property type="molecule type" value="Genomic_DNA"/>
</dbReference>
<evidence type="ECO:0000256" key="7">
    <source>
        <dbReference type="PROSITE-ProRule" id="PRU00110"/>
    </source>
</evidence>
<protein>
    <recommendedName>
        <fullName evidence="2">histidine kinase</fullName>
        <ecNumber evidence="2">2.7.13.3</ecNumber>
    </recommendedName>
</protein>
<dbReference type="Gene3D" id="1.20.120.160">
    <property type="entry name" value="HPT domain"/>
    <property type="match status" value="1"/>
</dbReference>
<dbReference type="CDD" id="cd00088">
    <property type="entry name" value="HPT"/>
    <property type="match status" value="1"/>
</dbReference>
<keyword evidence="6" id="KW-0902">Two-component regulatory system</keyword>
<dbReference type="InterPro" id="IPR051315">
    <property type="entry name" value="Bact_Chemotaxis_CheA"/>
</dbReference>
<dbReference type="InterPro" id="IPR036061">
    <property type="entry name" value="CheW-like_dom_sf"/>
</dbReference>